<comment type="domain">
    <text evidence="13">The N-terminal region may be exposed to the interior of the granule, whereas the C-terminal portion may be embedded in the membrane. During phagocytosis and degranulation, proteases may be released and activated and cleave BPI at the junction of the N- and C-terminal portions of the molecule, providing controlled release of the N-terminal antibacterial fragment when bacteria are ingested.</text>
</comment>
<dbReference type="PANTHER" id="PTHR10504">
    <property type="entry name" value="BACTERICIDAL PERMEABILITY-INCREASING BPI PROTEIN-RELATED"/>
    <property type="match status" value="1"/>
</dbReference>
<dbReference type="SUPFAM" id="SSF55394">
    <property type="entry name" value="Bactericidal permeability-increasing protein, BPI"/>
    <property type="match status" value="2"/>
</dbReference>
<dbReference type="FunFam" id="3.15.20.10:FF:000001">
    <property type="entry name" value="Phospholipid transfer protein"/>
    <property type="match status" value="1"/>
</dbReference>
<evidence type="ECO:0000313" key="18">
    <source>
        <dbReference type="RefSeq" id="XP_030067047.1"/>
    </source>
</evidence>
<evidence type="ECO:0000256" key="10">
    <source>
        <dbReference type="ARBA" id="ARBA00023180"/>
    </source>
</evidence>
<comment type="subunit">
    <text evidence="11 13">Monomer. Homodimer; disulfide-linked.</text>
</comment>
<dbReference type="PIRSF" id="PIRSF002417">
    <property type="entry name" value="Lipid_binding_protein"/>
    <property type="match status" value="1"/>
</dbReference>
<dbReference type="AlphaFoldDB" id="A0A6P7YHY8"/>
<keyword evidence="5 13" id="KW-0929">Antimicrobial</keyword>
<keyword evidence="8 13" id="KW-0044">Antibiotic</keyword>
<keyword evidence="7 13" id="KW-0391">Immunity</keyword>
<feature type="chain" id="PRO_5027606129" description="Bactericidal permeability-increasing protein" evidence="14">
    <location>
        <begin position="21"/>
        <end position="474"/>
    </location>
</feature>
<dbReference type="GO" id="GO:0045087">
    <property type="term" value="P:innate immune response"/>
    <property type="evidence" value="ECO:0007669"/>
    <property type="project" value="UniProtKB-UniRule"/>
</dbReference>
<sequence length="474" mass="51679">MAWRLAVAFMVAVYVENAGAINPGFVVRVTNKGLDYARQIGITVLQKELSTIKLPDFSGTFHIKHLGKGYYSFHDLVIRNFQLPSSQVEPVPNVGLKLSISDGFVQLDGQWHVKKSFIKDHGSFDLKVEGLSVSVGLALGSDSSGRPTVSAASCSSHISNVRVHISGKLSWLLDLFHKKIDAEFRKVMEDKICPVVSESINSKLQPILQTLPVTAKIDHIAGVDYSLLGPPIATAESVDVNLKGECFDLAHRSTVPFPPPAIAFPVDHNLMVYCGVSDYFFNTASFVYQAAGALIFNVTDDMIPKDFQMRLNTSTFGSLIPQVQKMYPNMLMKLMMSTPSAPVLKITPGNLTIAPALDFQAFAILPNSSLAPLFLLGVTTDVSAKIAVNSTRIVGSLALSRLQMTLKHSDVGPFSVALLDVAVNFYVSNILLPQINGKLERGFPLPLLDHVQLTDLILKPQQDFLQLGANINYG</sequence>
<organism evidence="17 18">
    <name type="scientific">Microcaecilia unicolor</name>
    <dbReference type="NCBI Taxonomy" id="1415580"/>
    <lineage>
        <taxon>Eukaryota</taxon>
        <taxon>Metazoa</taxon>
        <taxon>Chordata</taxon>
        <taxon>Craniata</taxon>
        <taxon>Vertebrata</taxon>
        <taxon>Euteleostomi</taxon>
        <taxon>Amphibia</taxon>
        <taxon>Gymnophiona</taxon>
        <taxon>Siphonopidae</taxon>
        <taxon>Microcaecilia</taxon>
    </lineage>
</organism>
<evidence type="ECO:0000256" key="3">
    <source>
        <dbReference type="ARBA" id="ARBA00017827"/>
    </source>
</evidence>
<dbReference type="CDD" id="cd00025">
    <property type="entry name" value="BPI1"/>
    <property type="match status" value="1"/>
</dbReference>
<dbReference type="Gene3D" id="3.15.20.10">
    <property type="entry name" value="Bactericidal permeability-increasing protein, domain 2"/>
    <property type="match status" value="1"/>
</dbReference>
<dbReference type="GO" id="GO:0050829">
    <property type="term" value="P:defense response to Gram-negative bacterium"/>
    <property type="evidence" value="ECO:0007669"/>
    <property type="project" value="UniProtKB-UniRule"/>
</dbReference>
<evidence type="ECO:0000256" key="14">
    <source>
        <dbReference type="SAM" id="SignalP"/>
    </source>
</evidence>
<keyword evidence="6 13" id="KW-0399">Innate immunity</keyword>
<evidence type="ECO:0000256" key="2">
    <source>
        <dbReference type="ARBA" id="ARBA00007292"/>
    </source>
</evidence>
<keyword evidence="4 13" id="KW-0964">Secreted</keyword>
<evidence type="ECO:0000256" key="4">
    <source>
        <dbReference type="ARBA" id="ARBA00022525"/>
    </source>
</evidence>
<evidence type="ECO:0000256" key="8">
    <source>
        <dbReference type="ARBA" id="ARBA00023022"/>
    </source>
</evidence>
<dbReference type="PANTHER" id="PTHR10504:SF84">
    <property type="entry name" value="BACTERICIDAL PERMEABILITY-INCREASING PROTEIN"/>
    <property type="match status" value="1"/>
</dbReference>
<reference evidence="18" key="1">
    <citation type="submission" date="2025-08" db="UniProtKB">
        <authorList>
            <consortium name="RefSeq"/>
        </authorList>
    </citation>
    <scope>IDENTIFICATION</scope>
</reference>
<evidence type="ECO:0000259" key="16">
    <source>
        <dbReference type="SMART" id="SM00329"/>
    </source>
</evidence>
<feature type="domain" description="Lipid-binding serum glycoprotein C-terminal" evidence="16">
    <location>
        <begin position="266"/>
        <end position="469"/>
    </location>
</feature>
<feature type="disulfide bond" evidence="12">
    <location>
        <begin position="154"/>
        <end position="193"/>
    </location>
</feature>
<keyword evidence="17" id="KW-1185">Reference proteome</keyword>
<dbReference type="CTD" id="671"/>
<dbReference type="InParanoid" id="A0A6P7YHY8"/>
<dbReference type="InterPro" id="IPR001124">
    <property type="entry name" value="Lipid-bd_serum_glycop_C"/>
</dbReference>
<dbReference type="SMART" id="SM00328">
    <property type="entry name" value="BPI1"/>
    <property type="match status" value="1"/>
</dbReference>
<dbReference type="OrthoDB" id="10255543at2759"/>
<dbReference type="GO" id="GO:0008289">
    <property type="term" value="F:lipid binding"/>
    <property type="evidence" value="ECO:0007669"/>
    <property type="project" value="InterPro"/>
</dbReference>
<feature type="domain" description="Lipid-binding serum glycoprotein N-terminal" evidence="15">
    <location>
        <begin position="28"/>
        <end position="251"/>
    </location>
</feature>
<keyword evidence="10 13" id="KW-0325">Glycoprotein</keyword>
<accession>A0A6P7YHY8</accession>
<gene>
    <name evidence="18" type="primary">BPI</name>
</gene>
<proteinExistence type="inferred from homology"/>
<comment type="similarity">
    <text evidence="2">Belongs to the BPI/LBP/Plunc superfamily. BPI/LBP family.</text>
</comment>
<dbReference type="InterPro" id="IPR017943">
    <property type="entry name" value="Bactericidal_perm-incr_a/b_dom"/>
</dbReference>
<dbReference type="Proteomes" id="UP000515156">
    <property type="component" value="Chromosome 8"/>
</dbReference>
<feature type="signal peptide" evidence="14">
    <location>
        <begin position="1"/>
        <end position="20"/>
    </location>
</feature>
<dbReference type="Gene3D" id="3.15.10.10">
    <property type="entry name" value="Bactericidal permeability-increasing protein, domain 1"/>
    <property type="match status" value="1"/>
</dbReference>
<dbReference type="SMART" id="SM00329">
    <property type="entry name" value="BPI2"/>
    <property type="match status" value="1"/>
</dbReference>
<evidence type="ECO:0000256" key="9">
    <source>
        <dbReference type="ARBA" id="ARBA00023157"/>
    </source>
</evidence>
<dbReference type="Pfam" id="PF02886">
    <property type="entry name" value="LBP_BPI_CETP_C"/>
    <property type="match status" value="1"/>
</dbReference>
<comment type="subcellular location">
    <subcellularLocation>
        <location evidence="1 13">Secreted</location>
    </subcellularLocation>
</comment>
<evidence type="ECO:0000256" key="5">
    <source>
        <dbReference type="ARBA" id="ARBA00022529"/>
    </source>
</evidence>
<evidence type="ECO:0000259" key="15">
    <source>
        <dbReference type="SMART" id="SM00328"/>
    </source>
</evidence>
<dbReference type="RefSeq" id="XP_030067047.1">
    <property type="nucleotide sequence ID" value="XM_030211187.1"/>
</dbReference>
<evidence type="ECO:0000256" key="6">
    <source>
        <dbReference type="ARBA" id="ARBA00022588"/>
    </source>
</evidence>
<evidence type="ECO:0000256" key="12">
    <source>
        <dbReference type="PIRSR" id="PIRSR002417-50"/>
    </source>
</evidence>
<comment type="function">
    <text evidence="13">The cytotoxic action of BPI is limited to many species of Gram-negative bacteria; this specificity may be explained by a strong affinity of the very basic N-terminal half for the negatively charged lipopolysaccharides that are unique to the Gram-negative bacterial outer envelope.</text>
</comment>
<dbReference type="InterPro" id="IPR017942">
    <property type="entry name" value="Lipid-bd_serum_glycop_N"/>
</dbReference>
<evidence type="ECO:0000256" key="7">
    <source>
        <dbReference type="ARBA" id="ARBA00022859"/>
    </source>
</evidence>
<evidence type="ECO:0000256" key="1">
    <source>
        <dbReference type="ARBA" id="ARBA00004613"/>
    </source>
</evidence>
<dbReference type="FunFam" id="3.15.10.10:FF:000001">
    <property type="entry name" value="phospholipid transfer protein-like"/>
    <property type="match status" value="1"/>
</dbReference>
<dbReference type="Pfam" id="PF01273">
    <property type="entry name" value="LBP_BPI_CETP"/>
    <property type="match status" value="1"/>
</dbReference>
<name>A0A6P7YHY8_9AMPH</name>
<evidence type="ECO:0000313" key="17">
    <source>
        <dbReference type="Proteomes" id="UP000515156"/>
    </source>
</evidence>
<comment type="domain">
    <text evidence="13">The N- and C-terminal barrels adopt an identical fold despite having only 13% of conserved residues.</text>
</comment>
<dbReference type="GeneID" id="115475457"/>
<dbReference type="InterPro" id="IPR030675">
    <property type="entry name" value="BPI/LBP"/>
</dbReference>
<dbReference type="KEGG" id="muo:115475457"/>
<keyword evidence="9 12" id="KW-1015">Disulfide bond</keyword>
<dbReference type="FunCoup" id="A0A6P7YHY8">
    <property type="interactions" value="111"/>
</dbReference>
<evidence type="ECO:0000256" key="11">
    <source>
        <dbReference type="ARBA" id="ARBA00025943"/>
    </source>
</evidence>
<keyword evidence="13 14" id="KW-0732">Signal</keyword>
<protein>
    <recommendedName>
        <fullName evidence="3 13">Bactericidal permeability-increasing protein</fullName>
        <shortName evidence="13">BPI</shortName>
    </recommendedName>
</protein>
<evidence type="ECO:0000256" key="13">
    <source>
        <dbReference type="RuleBase" id="RU369039"/>
    </source>
</evidence>
<dbReference type="InterPro" id="IPR032942">
    <property type="entry name" value="BPI/LBP/Plunc"/>
</dbReference>
<dbReference type="GO" id="GO:0005615">
    <property type="term" value="C:extracellular space"/>
    <property type="evidence" value="ECO:0007669"/>
    <property type="project" value="UniProtKB-UniRule"/>
</dbReference>
<dbReference type="CDD" id="cd00026">
    <property type="entry name" value="BPI2"/>
    <property type="match status" value="1"/>
</dbReference>